<evidence type="ECO:0000313" key="2">
    <source>
        <dbReference type="EMBL" id="MBB4889167.1"/>
    </source>
</evidence>
<dbReference type="EMBL" id="JACHJG010000012">
    <property type="protein sequence ID" value="MBB4889167.1"/>
    <property type="molecule type" value="Genomic_DNA"/>
</dbReference>
<evidence type="ECO:0000313" key="3">
    <source>
        <dbReference type="Proteomes" id="UP000556436"/>
    </source>
</evidence>
<dbReference type="AlphaFoldDB" id="A0A7W7LFC4"/>
<feature type="region of interest" description="Disordered" evidence="1">
    <location>
        <begin position="59"/>
        <end position="79"/>
    </location>
</feature>
<comment type="caution">
    <text evidence="2">The sequence shown here is derived from an EMBL/GenBank/DDBJ whole genome shotgun (WGS) entry which is preliminary data.</text>
</comment>
<sequence length="79" mass="8097">MLAQAGYGGAQRVEEFVLADVVDVSGQETGSGQRDRGVGDARQGWNRLGIAAGRKEDALATAGSRGRAVISEDGPARPG</sequence>
<dbReference type="Proteomes" id="UP000556436">
    <property type="component" value="Unassembled WGS sequence"/>
</dbReference>
<protein>
    <submittedName>
        <fullName evidence="2">Uncharacterized protein</fullName>
    </submittedName>
</protein>
<keyword evidence="3" id="KW-1185">Reference proteome</keyword>
<gene>
    <name evidence="2" type="ORF">FHS38_005242</name>
</gene>
<organism evidence="2 3">
    <name type="scientific">Streptomyces netropsis</name>
    <name type="common">Streptoverticillium netropsis</name>
    <dbReference type="NCBI Taxonomy" id="55404"/>
    <lineage>
        <taxon>Bacteria</taxon>
        <taxon>Bacillati</taxon>
        <taxon>Actinomycetota</taxon>
        <taxon>Actinomycetes</taxon>
        <taxon>Kitasatosporales</taxon>
        <taxon>Streptomycetaceae</taxon>
        <taxon>Streptomyces</taxon>
    </lineage>
</organism>
<name>A0A7W7LFC4_STRNE</name>
<proteinExistence type="predicted"/>
<evidence type="ECO:0000256" key="1">
    <source>
        <dbReference type="SAM" id="MobiDB-lite"/>
    </source>
</evidence>
<reference evidence="2 3" key="1">
    <citation type="submission" date="2020-08" db="EMBL/GenBank/DDBJ databases">
        <title>Genomic Encyclopedia of Type Strains, Phase III (KMG-III): the genomes of soil and plant-associated and newly described type strains.</title>
        <authorList>
            <person name="Whitman W."/>
        </authorList>
    </citation>
    <scope>NUCLEOTIDE SEQUENCE [LARGE SCALE GENOMIC DNA]</scope>
    <source>
        <strain evidence="2 3">CECT 3265</strain>
    </source>
</reference>
<dbReference type="RefSeq" id="WP_184737390.1">
    <property type="nucleotide sequence ID" value="NZ_BMRW01000002.1"/>
</dbReference>
<accession>A0A7W7LFC4</accession>